<dbReference type="PROSITE" id="PS51417">
    <property type="entry name" value="ARF"/>
    <property type="match status" value="1"/>
</dbReference>
<evidence type="ECO:0000313" key="4">
    <source>
        <dbReference type="EMBL" id="KAJ4463015.1"/>
    </source>
</evidence>
<evidence type="ECO:0000256" key="2">
    <source>
        <dbReference type="ARBA" id="ARBA00023134"/>
    </source>
</evidence>
<comment type="similarity">
    <text evidence="3">Belongs to the small GTPase superfamily. Arf family.</text>
</comment>
<dbReference type="PRINTS" id="PR00328">
    <property type="entry name" value="SAR1GTPBP"/>
</dbReference>
<dbReference type="PANTHER" id="PTHR45697">
    <property type="entry name" value="ADP-RIBOSYLATION FACTOR-LIKE PROTEIN 2-RELATED"/>
    <property type="match status" value="1"/>
</dbReference>
<dbReference type="SMART" id="SM00178">
    <property type="entry name" value="SAR"/>
    <property type="match status" value="1"/>
</dbReference>
<keyword evidence="5" id="KW-1185">Reference proteome</keyword>
<comment type="caution">
    <text evidence="4">The sequence shown here is derived from an EMBL/GenBank/DDBJ whole genome shotgun (WGS) entry which is preliminary data.</text>
</comment>
<evidence type="ECO:0000313" key="5">
    <source>
        <dbReference type="Proteomes" id="UP001141327"/>
    </source>
</evidence>
<organism evidence="4 5">
    <name type="scientific">Paratrimastix pyriformis</name>
    <dbReference type="NCBI Taxonomy" id="342808"/>
    <lineage>
        <taxon>Eukaryota</taxon>
        <taxon>Metamonada</taxon>
        <taxon>Preaxostyla</taxon>
        <taxon>Paratrimastigidae</taxon>
        <taxon>Paratrimastix</taxon>
    </lineage>
</organism>
<evidence type="ECO:0000256" key="1">
    <source>
        <dbReference type="ARBA" id="ARBA00022741"/>
    </source>
</evidence>
<sequence>MGLLNILRMFRKADRQVRILFLGLDNAGKTTALQSLADEQIDNITPTQGFNVKTVRHANYQLHVWDIGGQRTIRPYWRNYFGNTDALVYVIDAADERRLEESGLELNSLLEEEKLAGLPMLVFANKQDLAGAQTPDAIATSLHLNAIRDRPWHIQPCSAKTGEGLQEGMEWLVRQVH</sequence>
<keyword evidence="1 3" id="KW-0547">Nucleotide-binding</keyword>
<dbReference type="InterPro" id="IPR027417">
    <property type="entry name" value="P-loop_NTPase"/>
</dbReference>
<dbReference type="InterPro" id="IPR005225">
    <property type="entry name" value="Small_GTP-bd"/>
</dbReference>
<dbReference type="InterPro" id="IPR006689">
    <property type="entry name" value="Small_GTPase_ARF/SAR"/>
</dbReference>
<dbReference type="InterPro" id="IPR044612">
    <property type="entry name" value="ARL2/3"/>
</dbReference>
<protein>
    <submittedName>
        <fullName evidence="4">ADP-ribosylation factor 1</fullName>
    </submittedName>
</protein>
<dbReference type="EMBL" id="JAPMOS010000001">
    <property type="protein sequence ID" value="KAJ4463015.1"/>
    <property type="molecule type" value="Genomic_DNA"/>
</dbReference>
<accession>A0ABQ8UV91</accession>
<reference evidence="4" key="1">
    <citation type="journal article" date="2022" name="bioRxiv">
        <title>Genomics of Preaxostyla Flagellates Illuminates Evolutionary Transitions and the Path Towards Mitochondrial Loss.</title>
        <authorList>
            <person name="Novak L.V.F."/>
            <person name="Treitli S.C."/>
            <person name="Pyrih J."/>
            <person name="Halakuc P."/>
            <person name="Pipaliya S.V."/>
            <person name="Vacek V."/>
            <person name="Brzon O."/>
            <person name="Soukal P."/>
            <person name="Eme L."/>
            <person name="Dacks J.B."/>
            <person name="Karnkowska A."/>
            <person name="Elias M."/>
            <person name="Hampl V."/>
        </authorList>
    </citation>
    <scope>NUCLEOTIDE SEQUENCE</scope>
    <source>
        <strain evidence="4">RCP-MX</strain>
    </source>
</reference>
<name>A0ABQ8UV91_9EUKA</name>
<dbReference type="Proteomes" id="UP001141327">
    <property type="component" value="Unassembled WGS sequence"/>
</dbReference>
<evidence type="ECO:0000256" key="3">
    <source>
        <dbReference type="RuleBase" id="RU003925"/>
    </source>
</evidence>
<dbReference type="SMART" id="SM00177">
    <property type="entry name" value="ARF"/>
    <property type="match status" value="1"/>
</dbReference>
<proteinExistence type="inferred from homology"/>
<dbReference type="Gene3D" id="3.40.50.300">
    <property type="entry name" value="P-loop containing nucleotide triphosphate hydrolases"/>
    <property type="match status" value="1"/>
</dbReference>
<dbReference type="NCBIfam" id="TIGR00231">
    <property type="entry name" value="small_GTP"/>
    <property type="match status" value="1"/>
</dbReference>
<gene>
    <name evidence="4" type="ORF">PAPYR_255</name>
</gene>
<dbReference type="SUPFAM" id="SSF52540">
    <property type="entry name" value="P-loop containing nucleoside triphosphate hydrolases"/>
    <property type="match status" value="1"/>
</dbReference>
<dbReference type="Pfam" id="PF00025">
    <property type="entry name" value="Arf"/>
    <property type="match status" value="1"/>
</dbReference>
<keyword evidence="2 3" id="KW-0342">GTP-binding</keyword>